<dbReference type="PROSITE" id="PS50082">
    <property type="entry name" value="WD_REPEATS_2"/>
    <property type="match status" value="1"/>
</dbReference>
<evidence type="ECO:0000256" key="7">
    <source>
        <dbReference type="ARBA" id="ARBA00023235"/>
    </source>
</evidence>
<protein>
    <recommendedName>
        <fullName evidence="3">peptidylprolyl isomerase</fullName>
        <ecNumber evidence="3">5.2.1.8</ecNumber>
    </recommendedName>
</protein>
<dbReference type="InterPro" id="IPR020892">
    <property type="entry name" value="Cyclophilin-type_PPIase_CS"/>
</dbReference>
<feature type="repeat" description="WD" evidence="8">
    <location>
        <begin position="126"/>
        <end position="167"/>
    </location>
</feature>
<dbReference type="EMBL" id="KN833807">
    <property type="protein sequence ID" value="KIK18396.1"/>
    <property type="molecule type" value="Genomic_DNA"/>
</dbReference>
<dbReference type="InterPro" id="IPR029000">
    <property type="entry name" value="Cyclophilin-like_dom_sf"/>
</dbReference>
<dbReference type="HOGENOM" id="CLU_012062_31_2_1"/>
<keyword evidence="5" id="KW-0677">Repeat</keyword>
<dbReference type="PROSITE" id="PS00170">
    <property type="entry name" value="CSA_PPIASE_1"/>
    <property type="match status" value="1"/>
</dbReference>
<dbReference type="EMBL" id="KN833696">
    <property type="protein sequence ID" value="KIK27555.1"/>
    <property type="molecule type" value="Genomic_DNA"/>
</dbReference>
<dbReference type="Proteomes" id="UP000054018">
    <property type="component" value="Unassembled WGS sequence"/>
</dbReference>
<dbReference type="InterPro" id="IPR036322">
    <property type="entry name" value="WD40_repeat_dom_sf"/>
</dbReference>
<feature type="region of interest" description="Disordered" evidence="9">
    <location>
        <begin position="1"/>
        <end position="61"/>
    </location>
</feature>
<feature type="compositionally biased region" description="Basic and acidic residues" evidence="9">
    <location>
        <begin position="468"/>
        <end position="483"/>
    </location>
</feature>
<dbReference type="GO" id="GO:0003755">
    <property type="term" value="F:peptidyl-prolyl cis-trans isomerase activity"/>
    <property type="evidence" value="ECO:0007669"/>
    <property type="project" value="UniProtKB-KW"/>
</dbReference>
<evidence type="ECO:0000256" key="2">
    <source>
        <dbReference type="ARBA" id="ARBA00007365"/>
    </source>
</evidence>
<dbReference type="PANTHER" id="PTHR45625">
    <property type="entry name" value="PEPTIDYL-PROLYL CIS-TRANS ISOMERASE-RELATED"/>
    <property type="match status" value="1"/>
</dbReference>
<keyword evidence="6" id="KW-0697">Rotamase</keyword>
<dbReference type="Gene3D" id="2.40.100.10">
    <property type="entry name" value="Cyclophilin-like"/>
    <property type="match status" value="1"/>
</dbReference>
<comment type="catalytic activity">
    <reaction evidence="1">
        <text>[protein]-peptidylproline (omega=180) = [protein]-peptidylproline (omega=0)</text>
        <dbReference type="Rhea" id="RHEA:16237"/>
        <dbReference type="Rhea" id="RHEA-COMP:10747"/>
        <dbReference type="Rhea" id="RHEA-COMP:10748"/>
        <dbReference type="ChEBI" id="CHEBI:83833"/>
        <dbReference type="ChEBI" id="CHEBI:83834"/>
        <dbReference type="EC" id="5.2.1.8"/>
    </reaction>
</comment>
<dbReference type="SMART" id="SM00320">
    <property type="entry name" value="WD40"/>
    <property type="match status" value="5"/>
</dbReference>
<dbReference type="InterPro" id="IPR001680">
    <property type="entry name" value="WD40_rpt"/>
</dbReference>
<dbReference type="InterPro" id="IPR015943">
    <property type="entry name" value="WD40/YVTN_repeat-like_dom_sf"/>
</dbReference>
<evidence type="ECO:0000259" key="10">
    <source>
        <dbReference type="PROSITE" id="PS50072"/>
    </source>
</evidence>
<evidence type="ECO:0000256" key="3">
    <source>
        <dbReference type="ARBA" id="ARBA00013194"/>
    </source>
</evidence>
<keyword evidence="7" id="KW-0413">Isomerase</keyword>
<dbReference type="AlphaFoldDB" id="A0A0C9YR93"/>
<proteinExistence type="inferred from homology"/>
<dbReference type="OrthoDB" id="10264753at2759"/>
<dbReference type="SUPFAM" id="SSF50891">
    <property type="entry name" value="Cyclophilin-like"/>
    <property type="match status" value="1"/>
</dbReference>
<dbReference type="Pfam" id="PF00400">
    <property type="entry name" value="WD40"/>
    <property type="match status" value="1"/>
</dbReference>
<name>A0A0C9YR93_9AGAM</name>
<dbReference type="PANTHER" id="PTHR45625:SF4">
    <property type="entry name" value="PEPTIDYLPROLYL ISOMERASE DOMAIN AND WD REPEAT-CONTAINING PROTEIN 1"/>
    <property type="match status" value="1"/>
</dbReference>
<organism evidence="12 13">
    <name type="scientific">Pisolithus microcarpus 441</name>
    <dbReference type="NCBI Taxonomy" id="765257"/>
    <lineage>
        <taxon>Eukaryota</taxon>
        <taxon>Fungi</taxon>
        <taxon>Dikarya</taxon>
        <taxon>Basidiomycota</taxon>
        <taxon>Agaricomycotina</taxon>
        <taxon>Agaricomycetes</taxon>
        <taxon>Agaricomycetidae</taxon>
        <taxon>Boletales</taxon>
        <taxon>Sclerodermatineae</taxon>
        <taxon>Pisolithaceae</taxon>
        <taxon>Pisolithus</taxon>
    </lineage>
</organism>
<dbReference type="PROSITE" id="PS50294">
    <property type="entry name" value="WD_REPEATS_REGION"/>
    <property type="match status" value="1"/>
</dbReference>
<keyword evidence="13" id="KW-1185">Reference proteome</keyword>
<evidence type="ECO:0000256" key="8">
    <source>
        <dbReference type="PROSITE-ProRule" id="PRU00221"/>
    </source>
</evidence>
<evidence type="ECO:0000313" key="11">
    <source>
        <dbReference type="EMBL" id="KIK18396.1"/>
    </source>
</evidence>
<dbReference type="InterPro" id="IPR044666">
    <property type="entry name" value="Cyclophilin_A-like"/>
</dbReference>
<dbReference type="EC" id="5.2.1.8" evidence="3"/>
<dbReference type="FunFam" id="2.40.100.10:FF:000003">
    <property type="entry name" value="Peptidylprolyl isomerase domain and WD repeat-containing 1"/>
    <property type="match status" value="1"/>
</dbReference>
<keyword evidence="4 8" id="KW-0853">WD repeat</keyword>
<reference evidence="13" key="2">
    <citation type="submission" date="2015-01" db="EMBL/GenBank/DDBJ databases">
        <title>Evolutionary Origins and Diversification of the Mycorrhizal Mutualists.</title>
        <authorList>
            <consortium name="DOE Joint Genome Institute"/>
            <consortium name="Mycorrhizal Genomics Consortium"/>
            <person name="Kohler A."/>
            <person name="Kuo A."/>
            <person name="Nagy L.G."/>
            <person name="Floudas D."/>
            <person name="Copeland A."/>
            <person name="Barry K.W."/>
            <person name="Cichocki N."/>
            <person name="Veneault-Fourrey C."/>
            <person name="LaButti K."/>
            <person name="Lindquist E.A."/>
            <person name="Lipzen A."/>
            <person name="Lundell T."/>
            <person name="Morin E."/>
            <person name="Murat C."/>
            <person name="Riley R."/>
            <person name="Ohm R."/>
            <person name="Sun H."/>
            <person name="Tunlid A."/>
            <person name="Henrissat B."/>
            <person name="Grigoriev I.V."/>
            <person name="Hibbett D.S."/>
            <person name="Martin F."/>
        </authorList>
    </citation>
    <scope>NUCLEOTIDE SEQUENCE [LARGE SCALE GENOMIC DNA]</scope>
    <source>
        <strain evidence="11 13">441</strain>
    </source>
</reference>
<evidence type="ECO:0000313" key="13">
    <source>
        <dbReference type="Proteomes" id="UP000054018"/>
    </source>
</evidence>
<gene>
    <name evidence="11" type="ORF">PISMIDRAFT_192469</name>
    <name evidence="12" type="ORF">PISMIDRAFT_93250</name>
</gene>
<evidence type="ECO:0000313" key="12">
    <source>
        <dbReference type="EMBL" id="KIK27555.1"/>
    </source>
</evidence>
<dbReference type="GO" id="GO:0006457">
    <property type="term" value="P:protein folding"/>
    <property type="evidence" value="ECO:0007669"/>
    <property type="project" value="InterPro"/>
</dbReference>
<dbReference type="STRING" id="765257.A0A0C9YR93"/>
<feature type="domain" description="PPIase cyclophilin-type" evidence="10">
    <location>
        <begin position="499"/>
        <end position="653"/>
    </location>
</feature>
<dbReference type="Gene3D" id="2.130.10.10">
    <property type="entry name" value="YVTN repeat-like/Quinoprotein amine dehydrogenase"/>
    <property type="match status" value="1"/>
</dbReference>
<dbReference type="PROSITE" id="PS50072">
    <property type="entry name" value="CSA_PPIASE_2"/>
    <property type="match status" value="1"/>
</dbReference>
<dbReference type="GO" id="GO:0005634">
    <property type="term" value="C:nucleus"/>
    <property type="evidence" value="ECO:0007669"/>
    <property type="project" value="UniProtKB-ARBA"/>
</dbReference>
<reference evidence="12" key="3">
    <citation type="submission" date="2015-02" db="EMBL/GenBank/DDBJ databases">
        <title>Evolutionary Origins and Diversification of the Mycorrhizal Mutualists.</title>
        <authorList>
            <consortium name="DOE Joint Genome Institute"/>
            <consortium name="Mycorrhizal Genomics Consortium"/>
            <person name="Kohler A."/>
            <person name="Kuo A."/>
            <person name="Nagy L.G."/>
            <person name="Floudas D."/>
            <person name="Copeland A."/>
            <person name="Barry K.W."/>
            <person name="Cichocki N."/>
            <person name="Veneault-Fourrey C."/>
            <person name="LaButti K."/>
            <person name="Lindquist E.A."/>
            <person name="Lipzen A."/>
            <person name="Lundell T."/>
            <person name="Morin E."/>
            <person name="Murat C."/>
            <person name="Riley R."/>
            <person name="Ohm R."/>
            <person name="Sun H."/>
            <person name="Tunlid A."/>
            <person name="Henrissat B."/>
            <person name="Grigoriev I.V."/>
            <person name="Hibbett D.S."/>
            <person name="Martin F."/>
        </authorList>
    </citation>
    <scope>NUCLEOTIDE SEQUENCE</scope>
    <source>
        <strain evidence="12 13">441</strain>
    </source>
</reference>
<comment type="similarity">
    <text evidence="2">Belongs to the cyclophilin-type PPIase family.</text>
</comment>
<feature type="region of interest" description="Disordered" evidence="9">
    <location>
        <begin position="468"/>
        <end position="499"/>
    </location>
</feature>
<dbReference type="FunFam" id="2.130.10.10:FF:000450">
    <property type="entry name" value="Peptidylprolyl isomerase domain and WD-repeat protein 1"/>
    <property type="match status" value="1"/>
</dbReference>
<dbReference type="CDD" id="cd01927">
    <property type="entry name" value="cyclophilin_WD40"/>
    <property type="match status" value="1"/>
</dbReference>
<reference evidence="12 13" key="1">
    <citation type="submission" date="2014-04" db="EMBL/GenBank/DDBJ databases">
        <authorList>
            <consortium name="DOE Joint Genome Institute"/>
            <person name="Kuo A."/>
            <person name="Kohler A."/>
            <person name="Costa M.D."/>
            <person name="Nagy L.G."/>
            <person name="Floudas D."/>
            <person name="Copeland A."/>
            <person name="Barry K.W."/>
            <person name="Cichocki N."/>
            <person name="Veneault-Fourrey C."/>
            <person name="LaButti K."/>
            <person name="Lindquist E.A."/>
            <person name="Lipzen A."/>
            <person name="Lundell T."/>
            <person name="Morin E."/>
            <person name="Murat C."/>
            <person name="Sun H."/>
            <person name="Tunlid A."/>
            <person name="Henrissat B."/>
            <person name="Grigoriev I.V."/>
            <person name="Hibbett D.S."/>
            <person name="Martin F."/>
            <person name="Nordberg H.P."/>
            <person name="Cantor M.N."/>
            <person name="Hua S.X."/>
        </authorList>
    </citation>
    <scope>NUCLEOTIDE SEQUENCE [LARGE SCALE GENOMIC DNA]</scope>
    <source>
        <strain evidence="12 13">441</strain>
    </source>
</reference>
<accession>A0A0C9YR93</accession>
<dbReference type="Pfam" id="PF00160">
    <property type="entry name" value="Pro_isomerase"/>
    <property type="match status" value="1"/>
</dbReference>
<evidence type="ECO:0000256" key="1">
    <source>
        <dbReference type="ARBA" id="ARBA00000971"/>
    </source>
</evidence>
<evidence type="ECO:0000256" key="9">
    <source>
        <dbReference type="SAM" id="MobiDB-lite"/>
    </source>
</evidence>
<dbReference type="PRINTS" id="PR00153">
    <property type="entry name" value="CSAPPISMRASE"/>
</dbReference>
<evidence type="ECO:0000256" key="6">
    <source>
        <dbReference type="ARBA" id="ARBA00023110"/>
    </source>
</evidence>
<dbReference type="SUPFAM" id="SSF50978">
    <property type="entry name" value="WD40 repeat-like"/>
    <property type="match status" value="1"/>
</dbReference>
<evidence type="ECO:0000256" key="5">
    <source>
        <dbReference type="ARBA" id="ARBA00022737"/>
    </source>
</evidence>
<evidence type="ECO:0000256" key="4">
    <source>
        <dbReference type="ARBA" id="ARBA00022574"/>
    </source>
</evidence>
<sequence length="654" mass="72938">MSDTSPDGSVLGKRERDSDEQSPIPDETGPAPVDVSQDESDEDVGPMPMPAGAPGATKKKRKVLPHEKLYLEHLPSADQYYKSFMHRDALNFCVVTKTDFLITTSVDGHLKLWKKQDTGIEFVKHFRAHSAPIVGVSASADGQLFASVAEDGSVKVFDVMNFDMINMFKVDHRPISCCYVHRRGQAQGLLAISDQGSGAIRIYDARGDGKPFTVIEKLHRYPVHLMAYSDRYDTVISADENGFVEFWEPTEPFELPKKVPGMWKYKSTTDLYEFKKTKSIPTCITLSPDSSSFVTFSLPDRFIRIFSFITGKMTRKYDESLTAIQEMQQAGTTAYKVDDMEFGRRLALERELELPEADGRIPAMWSNAIWDETGAFVIYPTLLGIKVVNTVTNKVVRLMGKDEAVRFMNLALYQGAPAKKGITTLAMAASANPILANKETRDPTLFCTGYKKQRFFLFTRSEPEDSKVSDRDVFNEKPTREEQSIATATVGSRGGPSPVASSAVIHTTVGDIHLRLFPNQAPKAVENFVGHARSGYYEGVIFHRVIPKFMIQTGDPLADGTGGTSIWGRDFEDEFSDDLRHDRPYTVSMANAGPNTNGSQFFITTTATPWLDRKHTIFGRVFSGLEVVHGIENVKVNKMDKPLEDIKIINVDVD</sequence>
<dbReference type="InterPro" id="IPR002130">
    <property type="entry name" value="Cyclophilin-type_PPIase_dom"/>
</dbReference>